<organism evidence="1">
    <name type="scientific">Arundo donax</name>
    <name type="common">Giant reed</name>
    <name type="synonym">Donax arundinaceus</name>
    <dbReference type="NCBI Taxonomy" id="35708"/>
    <lineage>
        <taxon>Eukaryota</taxon>
        <taxon>Viridiplantae</taxon>
        <taxon>Streptophyta</taxon>
        <taxon>Embryophyta</taxon>
        <taxon>Tracheophyta</taxon>
        <taxon>Spermatophyta</taxon>
        <taxon>Magnoliopsida</taxon>
        <taxon>Liliopsida</taxon>
        <taxon>Poales</taxon>
        <taxon>Poaceae</taxon>
        <taxon>PACMAD clade</taxon>
        <taxon>Arundinoideae</taxon>
        <taxon>Arundineae</taxon>
        <taxon>Arundo</taxon>
    </lineage>
</organism>
<proteinExistence type="predicted"/>
<reference evidence="1" key="2">
    <citation type="journal article" date="2015" name="Data Brief">
        <title>Shoot transcriptome of the giant reed, Arundo donax.</title>
        <authorList>
            <person name="Barrero R.A."/>
            <person name="Guerrero F.D."/>
            <person name="Moolhuijzen P."/>
            <person name="Goolsby J.A."/>
            <person name="Tidwell J."/>
            <person name="Bellgard S.E."/>
            <person name="Bellgard M.I."/>
        </authorList>
    </citation>
    <scope>NUCLEOTIDE SEQUENCE</scope>
    <source>
        <tissue evidence="1">Shoot tissue taken approximately 20 cm above the soil surface</tissue>
    </source>
</reference>
<dbReference type="EMBL" id="GBRH01259711">
    <property type="protein sequence ID" value="JAD38184.1"/>
    <property type="molecule type" value="Transcribed_RNA"/>
</dbReference>
<reference evidence="1" key="1">
    <citation type="submission" date="2014-09" db="EMBL/GenBank/DDBJ databases">
        <authorList>
            <person name="Magalhaes I.L.F."/>
            <person name="Oliveira U."/>
            <person name="Santos F.R."/>
            <person name="Vidigal T.H.D.A."/>
            <person name="Brescovit A.D."/>
            <person name="Santos A.J."/>
        </authorList>
    </citation>
    <scope>NUCLEOTIDE SEQUENCE</scope>
    <source>
        <tissue evidence="1">Shoot tissue taken approximately 20 cm above the soil surface</tissue>
    </source>
</reference>
<accession>A0A0A8ZFL7</accession>
<dbReference type="AlphaFoldDB" id="A0A0A8ZFL7"/>
<name>A0A0A8ZFL7_ARUDO</name>
<evidence type="ECO:0000313" key="1">
    <source>
        <dbReference type="EMBL" id="JAD38184.1"/>
    </source>
</evidence>
<protein>
    <submittedName>
        <fullName evidence="1">Uncharacterized protein</fullName>
    </submittedName>
</protein>
<sequence length="33" mass="3917">MVYMWGRPHLHGPLWSNNSNLYTIRKLISLQCS</sequence>